<dbReference type="Proteomes" id="UP000294744">
    <property type="component" value="Unassembled WGS sequence"/>
</dbReference>
<name>A0A4R4UV54_9PSEU</name>
<comment type="caution">
    <text evidence="2">The sequence shown here is derived from an EMBL/GenBank/DDBJ whole genome shotgun (WGS) entry which is preliminary data.</text>
</comment>
<reference evidence="2 3" key="1">
    <citation type="submission" date="2019-03" db="EMBL/GenBank/DDBJ databases">
        <title>Draft genome sequences of novel Actinobacteria.</title>
        <authorList>
            <person name="Sahin N."/>
            <person name="Ay H."/>
            <person name="Saygin H."/>
        </authorList>
    </citation>
    <scope>NUCLEOTIDE SEQUENCE [LARGE SCALE GENOMIC DNA]</scope>
    <source>
        <strain evidence="2 3">16K404</strain>
    </source>
</reference>
<organism evidence="2 3">
    <name type="scientific">Saccharopolyspora aridisoli</name>
    <dbReference type="NCBI Taxonomy" id="2530385"/>
    <lineage>
        <taxon>Bacteria</taxon>
        <taxon>Bacillati</taxon>
        <taxon>Actinomycetota</taxon>
        <taxon>Actinomycetes</taxon>
        <taxon>Pseudonocardiales</taxon>
        <taxon>Pseudonocardiaceae</taxon>
        <taxon>Saccharopolyspora</taxon>
    </lineage>
</organism>
<dbReference type="EMBL" id="SMKV01000007">
    <property type="protein sequence ID" value="TDC94386.1"/>
    <property type="molecule type" value="Genomic_DNA"/>
</dbReference>
<protein>
    <submittedName>
        <fullName evidence="2">Uncharacterized protein</fullName>
    </submittedName>
</protein>
<gene>
    <name evidence="2" type="ORF">E1161_07520</name>
</gene>
<evidence type="ECO:0000256" key="1">
    <source>
        <dbReference type="SAM" id="MobiDB-lite"/>
    </source>
</evidence>
<dbReference type="OrthoDB" id="8399956at2"/>
<feature type="compositionally biased region" description="Polar residues" evidence="1">
    <location>
        <begin position="43"/>
        <end position="54"/>
    </location>
</feature>
<feature type="region of interest" description="Disordered" evidence="1">
    <location>
        <begin position="34"/>
        <end position="60"/>
    </location>
</feature>
<evidence type="ECO:0000313" key="2">
    <source>
        <dbReference type="EMBL" id="TDC94386.1"/>
    </source>
</evidence>
<proteinExistence type="predicted"/>
<dbReference type="AlphaFoldDB" id="A0A4R4UV54"/>
<accession>A0A4R4UV54</accession>
<keyword evidence="3" id="KW-1185">Reference proteome</keyword>
<sequence length="60" mass="5954">MARLRPAMPFVTALGAFDGSQVIGAAGHHSTAITLPGGRTAPSAESRSWASSRGTAAAAC</sequence>
<evidence type="ECO:0000313" key="3">
    <source>
        <dbReference type="Proteomes" id="UP000294744"/>
    </source>
</evidence>